<protein>
    <recommendedName>
        <fullName evidence="3">FZ domain-containing protein</fullName>
    </recommendedName>
</protein>
<accession>A0ABD0LYX0</accession>
<gene>
    <name evidence="1" type="ORF">BaRGS_00004157</name>
</gene>
<keyword evidence="2" id="KW-1185">Reference proteome</keyword>
<dbReference type="Proteomes" id="UP001519460">
    <property type="component" value="Unassembled WGS sequence"/>
</dbReference>
<evidence type="ECO:0008006" key="3">
    <source>
        <dbReference type="Google" id="ProtNLM"/>
    </source>
</evidence>
<evidence type="ECO:0000313" key="2">
    <source>
        <dbReference type="Proteomes" id="UP001519460"/>
    </source>
</evidence>
<name>A0ABD0LYX0_9CAEN</name>
<dbReference type="AlphaFoldDB" id="A0ABD0LYX0"/>
<proteinExistence type="predicted"/>
<sequence length="111" mass="12254">MLVPGRCQQFVPQQQLPPGFVPQQQLQPGQPQQQVFIRLPEFFCQGTPRVPNAASQAQCLGAFNAVNMQEFCVSVATFCTNLHLTMCPRQATAQACNTCLPLFQQACQQQG</sequence>
<reference evidence="1 2" key="1">
    <citation type="journal article" date="2023" name="Sci. Data">
        <title>Genome assembly of the Korean intertidal mud-creeper Batillaria attramentaria.</title>
        <authorList>
            <person name="Patra A.K."/>
            <person name="Ho P.T."/>
            <person name="Jun S."/>
            <person name="Lee S.J."/>
            <person name="Kim Y."/>
            <person name="Won Y.J."/>
        </authorList>
    </citation>
    <scope>NUCLEOTIDE SEQUENCE [LARGE SCALE GENOMIC DNA]</scope>
    <source>
        <strain evidence="1">Wonlab-2016</strain>
    </source>
</reference>
<evidence type="ECO:0000313" key="1">
    <source>
        <dbReference type="EMBL" id="KAK7504671.1"/>
    </source>
</evidence>
<organism evidence="1 2">
    <name type="scientific">Batillaria attramentaria</name>
    <dbReference type="NCBI Taxonomy" id="370345"/>
    <lineage>
        <taxon>Eukaryota</taxon>
        <taxon>Metazoa</taxon>
        <taxon>Spiralia</taxon>
        <taxon>Lophotrochozoa</taxon>
        <taxon>Mollusca</taxon>
        <taxon>Gastropoda</taxon>
        <taxon>Caenogastropoda</taxon>
        <taxon>Sorbeoconcha</taxon>
        <taxon>Cerithioidea</taxon>
        <taxon>Batillariidae</taxon>
        <taxon>Batillaria</taxon>
    </lineage>
</organism>
<comment type="caution">
    <text evidence="1">The sequence shown here is derived from an EMBL/GenBank/DDBJ whole genome shotgun (WGS) entry which is preliminary data.</text>
</comment>
<dbReference type="EMBL" id="JACVVK020000014">
    <property type="protein sequence ID" value="KAK7504671.1"/>
    <property type="molecule type" value="Genomic_DNA"/>
</dbReference>